<sequence>MARTPRPKPNDGAGAEWLVTERPEFVNEVARQFALNVQEAIGDASIRSVADQAGLDHNTLRRVLLGETWPDLIVIARLERHFHTQLWPGLIDRH</sequence>
<dbReference type="Proteomes" id="UP000515511">
    <property type="component" value="Chromosome"/>
</dbReference>
<reference evidence="2" key="1">
    <citation type="submission" date="2019-09" db="EMBL/GenBank/DDBJ databases">
        <title>Antimicrobial potential of Antarctic Bacteria.</title>
        <authorList>
            <person name="Benaud N."/>
            <person name="Edwards R.J."/>
            <person name="Ferrari B.C."/>
        </authorList>
    </citation>
    <scope>NUCLEOTIDE SEQUENCE [LARGE SCALE GENOMIC DNA]</scope>
    <source>
        <strain evidence="2">INR9</strain>
    </source>
</reference>
<name>A0A7G6YBK9_9MICO</name>
<dbReference type="RefSeq" id="WP_185275341.1">
    <property type="nucleotide sequence ID" value="NZ_CP043641.1"/>
</dbReference>
<evidence type="ECO:0008006" key="3">
    <source>
        <dbReference type="Google" id="ProtNLM"/>
    </source>
</evidence>
<dbReference type="GO" id="GO:0003677">
    <property type="term" value="F:DNA binding"/>
    <property type="evidence" value="ECO:0007669"/>
    <property type="project" value="InterPro"/>
</dbReference>
<accession>A0A7G6YBK9</accession>
<dbReference type="SUPFAM" id="SSF47413">
    <property type="entry name" value="lambda repressor-like DNA-binding domains"/>
    <property type="match status" value="1"/>
</dbReference>
<dbReference type="EMBL" id="CP043641">
    <property type="protein sequence ID" value="QNE35874.1"/>
    <property type="molecule type" value="Genomic_DNA"/>
</dbReference>
<dbReference type="AlphaFoldDB" id="A0A7G6YBK9"/>
<gene>
    <name evidence="1" type="ORF">F1C12_12550</name>
</gene>
<dbReference type="InterPro" id="IPR010982">
    <property type="entry name" value="Lambda_DNA-bd_dom_sf"/>
</dbReference>
<protein>
    <recommendedName>
        <fullName evidence="3">Helix-turn-helix transcriptional regulator</fullName>
    </recommendedName>
</protein>
<proteinExistence type="predicted"/>
<evidence type="ECO:0000313" key="2">
    <source>
        <dbReference type="Proteomes" id="UP000515511"/>
    </source>
</evidence>
<organism evidence="1 2">
    <name type="scientific">Leifsonia shinshuensis</name>
    <dbReference type="NCBI Taxonomy" id="150026"/>
    <lineage>
        <taxon>Bacteria</taxon>
        <taxon>Bacillati</taxon>
        <taxon>Actinomycetota</taxon>
        <taxon>Actinomycetes</taxon>
        <taxon>Micrococcales</taxon>
        <taxon>Microbacteriaceae</taxon>
        <taxon>Leifsonia</taxon>
    </lineage>
</organism>
<dbReference type="KEGG" id="lse:F1C12_12550"/>
<evidence type="ECO:0000313" key="1">
    <source>
        <dbReference type="EMBL" id="QNE35874.1"/>
    </source>
</evidence>